<evidence type="ECO:0000313" key="1">
    <source>
        <dbReference type="EMBL" id="MBX19811.1"/>
    </source>
</evidence>
<organism evidence="1">
    <name type="scientific">Rhizophora mucronata</name>
    <name type="common">Asiatic mangrove</name>
    <dbReference type="NCBI Taxonomy" id="61149"/>
    <lineage>
        <taxon>Eukaryota</taxon>
        <taxon>Viridiplantae</taxon>
        <taxon>Streptophyta</taxon>
        <taxon>Embryophyta</taxon>
        <taxon>Tracheophyta</taxon>
        <taxon>Spermatophyta</taxon>
        <taxon>Magnoliopsida</taxon>
        <taxon>eudicotyledons</taxon>
        <taxon>Gunneridae</taxon>
        <taxon>Pentapetalae</taxon>
        <taxon>rosids</taxon>
        <taxon>fabids</taxon>
        <taxon>Malpighiales</taxon>
        <taxon>Rhizophoraceae</taxon>
        <taxon>Rhizophora</taxon>
    </lineage>
</organism>
<dbReference type="AlphaFoldDB" id="A0A2P2LPA5"/>
<protein>
    <submittedName>
        <fullName evidence="1">Uncharacterized protein</fullName>
    </submittedName>
</protein>
<accession>A0A2P2LPA5</accession>
<proteinExistence type="predicted"/>
<reference evidence="1" key="1">
    <citation type="submission" date="2018-02" db="EMBL/GenBank/DDBJ databases">
        <title>Rhizophora mucronata_Transcriptome.</title>
        <authorList>
            <person name="Meera S.P."/>
            <person name="Sreeshan A."/>
            <person name="Augustine A."/>
        </authorList>
    </citation>
    <scope>NUCLEOTIDE SEQUENCE</scope>
    <source>
        <tissue evidence="1">Leaf</tissue>
    </source>
</reference>
<dbReference type="EMBL" id="GGEC01039327">
    <property type="protein sequence ID" value="MBX19811.1"/>
    <property type="molecule type" value="Transcribed_RNA"/>
</dbReference>
<name>A0A2P2LPA5_RHIMU</name>
<sequence>MNLPLIFFQGELVFYLFLEGKHGECFRKWHFRNFEFRDYPSFTFFSSLGFIYLFSLSSNFEVKFELLREFGIQEYGLLHNSSIFS</sequence>